<comment type="caution">
    <text evidence="2">The sequence shown here is derived from an EMBL/GenBank/DDBJ whole genome shotgun (WGS) entry which is preliminary data.</text>
</comment>
<evidence type="ECO:0000313" key="2">
    <source>
        <dbReference type="EMBL" id="MBB6050605.1"/>
    </source>
</evidence>
<dbReference type="RefSeq" id="WP_184195882.1">
    <property type="nucleotide sequence ID" value="NZ_JACHGW010000002.1"/>
</dbReference>
<sequence>MARLFVFCLIVGGFLVWLGMRRLKTARQQGVLLILLGVCFNAWWLAFLVLDGLHTGAELRARAGTKGQVR</sequence>
<name>A0A7W9SQJ0_ARMRO</name>
<organism evidence="2 3">
    <name type="scientific">Armatimonas rosea</name>
    <dbReference type="NCBI Taxonomy" id="685828"/>
    <lineage>
        <taxon>Bacteria</taxon>
        <taxon>Bacillati</taxon>
        <taxon>Armatimonadota</taxon>
        <taxon>Armatimonadia</taxon>
        <taxon>Armatimonadales</taxon>
        <taxon>Armatimonadaceae</taxon>
        <taxon>Armatimonas</taxon>
    </lineage>
</organism>
<proteinExistence type="predicted"/>
<keyword evidence="3" id="KW-1185">Reference proteome</keyword>
<evidence type="ECO:0000313" key="3">
    <source>
        <dbReference type="Proteomes" id="UP000520814"/>
    </source>
</evidence>
<evidence type="ECO:0000256" key="1">
    <source>
        <dbReference type="SAM" id="Phobius"/>
    </source>
</evidence>
<dbReference type="EMBL" id="JACHGW010000002">
    <property type="protein sequence ID" value="MBB6050605.1"/>
    <property type="molecule type" value="Genomic_DNA"/>
</dbReference>
<reference evidence="2 3" key="1">
    <citation type="submission" date="2020-08" db="EMBL/GenBank/DDBJ databases">
        <title>Genomic Encyclopedia of Type Strains, Phase IV (KMG-IV): sequencing the most valuable type-strain genomes for metagenomic binning, comparative biology and taxonomic classification.</title>
        <authorList>
            <person name="Goeker M."/>
        </authorList>
    </citation>
    <scope>NUCLEOTIDE SEQUENCE [LARGE SCALE GENOMIC DNA]</scope>
    <source>
        <strain evidence="2 3">DSM 23562</strain>
    </source>
</reference>
<keyword evidence="1" id="KW-0472">Membrane</keyword>
<accession>A0A7W9SQJ0</accession>
<dbReference type="AlphaFoldDB" id="A0A7W9SQJ0"/>
<protein>
    <submittedName>
        <fullName evidence="2">Drug/metabolite transporter superfamily protein YnfA</fullName>
    </submittedName>
</protein>
<dbReference type="Proteomes" id="UP000520814">
    <property type="component" value="Unassembled WGS sequence"/>
</dbReference>
<keyword evidence="1" id="KW-0812">Transmembrane</keyword>
<gene>
    <name evidence="2" type="ORF">HNQ39_002396</name>
</gene>
<keyword evidence="1" id="KW-1133">Transmembrane helix</keyword>
<feature type="transmembrane region" description="Helical" evidence="1">
    <location>
        <begin position="31"/>
        <end position="50"/>
    </location>
</feature>